<accession>A0A0F7SSZ4</accession>
<reference evidence="1" key="1">
    <citation type="submission" date="2014-08" db="EMBL/GenBank/DDBJ databases">
        <authorList>
            <person name="Sharma Rahul"/>
            <person name="Thines Marco"/>
        </authorList>
    </citation>
    <scope>NUCLEOTIDE SEQUENCE</scope>
</reference>
<evidence type="ECO:0000313" key="1">
    <source>
        <dbReference type="EMBL" id="CED83183.1"/>
    </source>
</evidence>
<name>A0A0F7SSZ4_PHARH</name>
<dbReference type="AlphaFoldDB" id="A0A0F7SSZ4"/>
<dbReference type="EMBL" id="LN483142">
    <property type="protein sequence ID" value="CED83183.1"/>
    <property type="molecule type" value="Genomic_DNA"/>
</dbReference>
<organism evidence="1">
    <name type="scientific">Phaffia rhodozyma</name>
    <name type="common">Yeast</name>
    <name type="synonym">Xanthophyllomyces dendrorhous</name>
    <dbReference type="NCBI Taxonomy" id="264483"/>
    <lineage>
        <taxon>Eukaryota</taxon>
        <taxon>Fungi</taxon>
        <taxon>Dikarya</taxon>
        <taxon>Basidiomycota</taxon>
        <taxon>Agaricomycotina</taxon>
        <taxon>Tremellomycetes</taxon>
        <taxon>Cystofilobasidiales</taxon>
        <taxon>Mrakiaceae</taxon>
        <taxon>Phaffia</taxon>
    </lineage>
</organism>
<sequence length="345" mass="39497">MLTPMKYPHPSRMVFEALRLRAEARPTAQDLYETIHKLYPISKKLVAARVRREKKPRKLHGIRLPPIMNPAPYAGHPVPSKNFLKNDLLPYLERAGVIKSTVIKNILVKKGERASDGKSEHYWKFHPNVPVPAIPFPTVPQFIKLKTLNIKGNLLPSRGVDEDGLPQNMPEEWDRLRTTRLGETRSVTLAKTIHKWASNPLPTSAGKVKPMIPGKFGLPSMDKRPALPERAQIALDLKKYSNLNRRRQRSRVNSTIRFRRWTEEAEAFWEHKGSEIVALRKELDQSKDAWEAGRDARRAGGPVVGENFNVKEKDFLATLKAEKKVFKKERELSRLEARQARQATA</sequence>
<proteinExistence type="predicted"/>
<protein>
    <submittedName>
        <fullName evidence="1">Uncharacterized protein</fullName>
    </submittedName>
</protein>